<sequence>NSIIPLKIKFNTRKVLCYEFLVRPWGHVARTITISNYIDIFWVCNRKSLVFIRVSSVS</sequence>
<organism evidence="1">
    <name type="scientific">Lepeophtheirus salmonis</name>
    <name type="common">Salmon louse</name>
    <name type="synonym">Caligus salmonis</name>
    <dbReference type="NCBI Taxonomy" id="72036"/>
    <lineage>
        <taxon>Eukaryota</taxon>
        <taxon>Metazoa</taxon>
        <taxon>Ecdysozoa</taxon>
        <taxon>Arthropoda</taxon>
        <taxon>Crustacea</taxon>
        <taxon>Multicrustacea</taxon>
        <taxon>Hexanauplia</taxon>
        <taxon>Copepoda</taxon>
        <taxon>Siphonostomatoida</taxon>
        <taxon>Caligidae</taxon>
        <taxon>Lepeophtheirus</taxon>
    </lineage>
</organism>
<dbReference type="AlphaFoldDB" id="A0A0K2V0X8"/>
<protein>
    <submittedName>
        <fullName evidence="1">Uncharacterized protein</fullName>
    </submittedName>
</protein>
<proteinExistence type="predicted"/>
<accession>A0A0K2V0X8</accession>
<name>A0A0K2V0X8_LEPSM</name>
<dbReference type="EMBL" id="HACA01026604">
    <property type="protein sequence ID" value="CDW43965.1"/>
    <property type="molecule type" value="Transcribed_RNA"/>
</dbReference>
<reference evidence="1" key="1">
    <citation type="submission" date="2014-05" db="EMBL/GenBank/DDBJ databases">
        <authorList>
            <person name="Chronopoulou M."/>
        </authorList>
    </citation>
    <scope>NUCLEOTIDE SEQUENCE</scope>
    <source>
        <tissue evidence="1">Whole organism</tissue>
    </source>
</reference>
<feature type="non-terminal residue" evidence="1">
    <location>
        <position position="1"/>
    </location>
</feature>
<evidence type="ECO:0000313" key="1">
    <source>
        <dbReference type="EMBL" id="CDW43965.1"/>
    </source>
</evidence>